<dbReference type="EMBL" id="BSSV01000002">
    <property type="protein sequence ID" value="GLX84856.1"/>
    <property type="molecule type" value="Genomic_DNA"/>
</dbReference>
<dbReference type="Proteomes" id="UP001157134">
    <property type="component" value="Unassembled WGS sequence"/>
</dbReference>
<feature type="domain" description="Sulfatase-modifying factor enzyme-like" evidence="2">
    <location>
        <begin position="60"/>
        <end position="282"/>
    </location>
</feature>
<feature type="signal peptide" evidence="1">
    <location>
        <begin position="1"/>
        <end position="20"/>
    </location>
</feature>
<organism evidence="3 4">
    <name type="scientific">Thalassotalea loyana</name>
    <dbReference type="NCBI Taxonomy" id="280483"/>
    <lineage>
        <taxon>Bacteria</taxon>
        <taxon>Pseudomonadati</taxon>
        <taxon>Pseudomonadota</taxon>
        <taxon>Gammaproteobacteria</taxon>
        <taxon>Alteromonadales</taxon>
        <taxon>Colwelliaceae</taxon>
        <taxon>Thalassotalea</taxon>
    </lineage>
</organism>
<evidence type="ECO:0000313" key="4">
    <source>
        <dbReference type="Proteomes" id="UP001157134"/>
    </source>
</evidence>
<feature type="chain" id="PRO_5045438766" description="Sulfatase-modifying factor enzyme-like domain-containing protein" evidence="1">
    <location>
        <begin position="21"/>
        <end position="285"/>
    </location>
</feature>
<dbReference type="InterPro" id="IPR042095">
    <property type="entry name" value="SUMF_sf"/>
</dbReference>
<dbReference type="RefSeq" id="WP_284296546.1">
    <property type="nucleotide sequence ID" value="NZ_BSSV01000002.1"/>
</dbReference>
<evidence type="ECO:0000256" key="1">
    <source>
        <dbReference type="SAM" id="SignalP"/>
    </source>
</evidence>
<keyword evidence="1" id="KW-0732">Signal</keyword>
<comment type="caution">
    <text evidence="3">The sequence shown here is derived from an EMBL/GenBank/DDBJ whole genome shotgun (WGS) entry which is preliminary data.</text>
</comment>
<dbReference type="Pfam" id="PF03781">
    <property type="entry name" value="FGE-sulfatase"/>
    <property type="match status" value="1"/>
</dbReference>
<gene>
    <name evidence="3" type="ORF">tloyanaT_11080</name>
</gene>
<dbReference type="Gene3D" id="3.90.1580.10">
    <property type="entry name" value="paralog of FGE (formylglycine-generating enzyme)"/>
    <property type="match status" value="1"/>
</dbReference>
<keyword evidence="4" id="KW-1185">Reference proteome</keyword>
<dbReference type="InterPro" id="IPR016187">
    <property type="entry name" value="CTDL_fold"/>
</dbReference>
<dbReference type="InterPro" id="IPR051043">
    <property type="entry name" value="Sulfatase_Mod_Factor_Kinase"/>
</dbReference>
<accession>A0ABQ6HD84</accession>
<evidence type="ECO:0000313" key="3">
    <source>
        <dbReference type="EMBL" id="GLX84856.1"/>
    </source>
</evidence>
<reference evidence="3 4" key="1">
    <citation type="submission" date="2023-03" db="EMBL/GenBank/DDBJ databases">
        <title>Thalassotalea loyana LMG 22536T draft genome sequence.</title>
        <authorList>
            <person name="Sawabe T."/>
        </authorList>
    </citation>
    <scope>NUCLEOTIDE SEQUENCE [LARGE SCALE GENOMIC DNA]</scope>
    <source>
        <strain evidence="3 4">LMG 22536</strain>
    </source>
</reference>
<sequence>MKKKTFKISLVLASTAMLFACQTTSIESASEPSTKTSSLSVEQSKYDSSPLPDMLANKLNDSMVSVEGGSFMMGSNSPEARRREKPVHEVEVSDFYISKFEMTQDIFVEVMGWNPSYFQCDNCPLNNLSHLQVEIFLAKLNARTGKNYRLPTEAEWEFAAKGGNDSKGYKYSGSNNIDEVAWYAGNAKRKAQEVGLKKPNELGLYDMTGNMWEFCADDFEENSYEHHTKKDPKVVVHRPKAKIKMKVTRGSGYEFDEIESLVFMRDMASDNVRMPDLGLRLAHSK</sequence>
<name>A0ABQ6HD84_9GAMM</name>
<proteinExistence type="predicted"/>
<dbReference type="PANTHER" id="PTHR23150">
    <property type="entry name" value="SULFATASE MODIFYING FACTOR 1, 2"/>
    <property type="match status" value="1"/>
</dbReference>
<evidence type="ECO:0000259" key="2">
    <source>
        <dbReference type="Pfam" id="PF03781"/>
    </source>
</evidence>
<protein>
    <recommendedName>
        <fullName evidence="2">Sulfatase-modifying factor enzyme-like domain-containing protein</fullName>
    </recommendedName>
</protein>
<dbReference type="InterPro" id="IPR005532">
    <property type="entry name" value="SUMF_dom"/>
</dbReference>
<dbReference type="PROSITE" id="PS51257">
    <property type="entry name" value="PROKAR_LIPOPROTEIN"/>
    <property type="match status" value="1"/>
</dbReference>
<dbReference type="SUPFAM" id="SSF56436">
    <property type="entry name" value="C-type lectin-like"/>
    <property type="match status" value="1"/>
</dbReference>
<dbReference type="PANTHER" id="PTHR23150:SF19">
    <property type="entry name" value="FORMYLGLYCINE-GENERATING ENZYME"/>
    <property type="match status" value="1"/>
</dbReference>